<evidence type="ECO:0000313" key="2">
    <source>
        <dbReference type="Proteomes" id="UP000663491"/>
    </source>
</evidence>
<accession>A0A873WBM7</accession>
<protein>
    <submittedName>
        <fullName evidence="1">Putative head-to-tail connector complex protein</fullName>
    </submittedName>
</protein>
<organism evidence="1 2">
    <name type="scientific">Burkholderia phage Mica</name>
    <dbReference type="NCBI Taxonomy" id="2767579"/>
    <lineage>
        <taxon>Viruses</taxon>
        <taxon>Duplodnaviria</taxon>
        <taxon>Heunggongvirae</taxon>
        <taxon>Uroviricota</taxon>
        <taxon>Caudoviricetes</taxon>
        <taxon>Micavirus</taxon>
        <taxon>Micavirus Mica</taxon>
    </lineage>
</organism>
<reference evidence="1" key="1">
    <citation type="submission" date="2020-07" db="EMBL/GenBank/DDBJ databases">
        <title>Complete genome sequence of Burkholderia cenocepacia myophage Mica.</title>
        <authorList>
            <person name="Garcia J.A."/>
            <person name="Yao G.W."/>
            <person name="Guadalupe Vizoso-Pinto M."/>
            <person name="Gonzalez C."/>
            <person name="Liu M.L."/>
            <person name="Gill J."/>
        </authorList>
    </citation>
    <scope>NUCLEOTIDE SEQUENCE</scope>
</reference>
<dbReference type="Gene3D" id="2.40.10.180">
    <property type="entry name" value="Phage tail proteins"/>
    <property type="match status" value="1"/>
</dbReference>
<dbReference type="EMBL" id="MT701586">
    <property type="protein sequence ID" value="QPB08620.1"/>
    <property type="molecule type" value="Genomic_DNA"/>
</dbReference>
<dbReference type="InterPro" id="IPR008018">
    <property type="entry name" value="Phage_tail_attach_FII"/>
</dbReference>
<dbReference type="GO" id="GO:0019068">
    <property type="term" value="P:virion assembly"/>
    <property type="evidence" value="ECO:0007669"/>
    <property type="project" value="InterPro"/>
</dbReference>
<gene>
    <name evidence="1" type="ORF">CPT_Mica_007</name>
</gene>
<keyword evidence="2" id="KW-1185">Reference proteome</keyword>
<evidence type="ECO:0000313" key="1">
    <source>
        <dbReference type="EMBL" id="QPB08620.1"/>
    </source>
</evidence>
<dbReference type="InterPro" id="IPR053734">
    <property type="entry name" value="Phage_Head-Tail_Connect_sf"/>
</dbReference>
<name>A0A873WBM7_9CAUD</name>
<dbReference type="Pfam" id="PF05354">
    <property type="entry name" value="Phage_attach"/>
    <property type="match status" value="1"/>
</dbReference>
<dbReference type="Proteomes" id="UP000663491">
    <property type="component" value="Segment"/>
</dbReference>
<sequence length="110" mass="12003">MPHPSWDDPAEFLDPDEFAVKAVIQFQDGTTRNIVGMYDGPYREGQLGEYEQDTTKPKFTCAEGVALGAKRGDGLVVYQADGKTVFGTFGILTYPQPDGTGLEVLELSPE</sequence>
<proteinExistence type="predicted"/>